<dbReference type="HOGENOM" id="CLU_012817_14_2_6"/>
<dbReference type="Proteomes" id="UP000009145">
    <property type="component" value="Chromosome"/>
</dbReference>
<evidence type="ECO:0000313" key="2">
    <source>
        <dbReference type="EMBL" id="AFJ03683.1"/>
    </source>
</evidence>
<proteinExistence type="inferred from homology"/>
<dbReference type="RefSeq" id="WP_014705101.1">
    <property type="nucleotide sequence ID" value="NC_017856.1"/>
</dbReference>
<evidence type="ECO:0000313" key="3">
    <source>
        <dbReference type="Proteomes" id="UP000009145"/>
    </source>
</evidence>
<accession>I1YL90</accession>
<evidence type="ECO:0000256" key="1">
    <source>
        <dbReference type="ARBA" id="ARBA00007613"/>
    </source>
</evidence>
<sequence precursor="true">MRVPISGIFPRIGLFTLFVIGNLMMINSVNANQLTTAMAVERTLLHSPVLQHYPYQQQVIAADMQQAGLSPNPKLQGSLENILGTGETSAFKNAEITLSISQLIEMGAKRQQRVNVANARQPSLTQQYEMQRLDVVAQTLRQYYQALRLDALLQWNQRRIDYQQEALTVIKRRAEAGAVGNADVLQMQLRLTRAENQQKQFANQRRLAHQKLAANWADEPDFNSLAGNLMAVPVIPDKALLMQAISNTPAYLQVAASARLREAQIALADAESIADLTVSAGFRRFEGTNDHALVFGFSMPLQLQNRNQGNIARANALYQQELQTMTLTTTQISLALAEIHLAMQNNQLLTQSLTEAVRPVSKALLDSVAKGYELGQYSVLQWVDAQHELFAVERELIETRVAMHLQLLELERLTGNALHADSDQFIQE</sequence>
<protein>
    <submittedName>
        <fullName evidence="2">Heavy metal RND efflux outer membrane protein, CzcC family</fullName>
    </submittedName>
</protein>
<dbReference type="SUPFAM" id="SSF56954">
    <property type="entry name" value="Outer membrane efflux proteins (OEP)"/>
    <property type="match status" value="1"/>
</dbReference>
<dbReference type="OrthoDB" id="9791261at2"/>
<dbReference type="InterPro" id="IPR010131">
    <property type="entry name" value="MdtP/NodT-like"/>
</dbReference>
<gene>
    <name evidence="2" type="ordered locus">Q7C_2562</name>
</gene>
<name>I1YL90_METFJ</name>
<dbReference type="PATRIC" id="fig|754477.3.peg.2516"/>
<organism evidence="2 3">
    <name type="scientific">Methylophaga frappieri (strain ATCC BAA-2434 / DSM 25690 / JAM7)</name>
    <dbReference type="NCBI Taxonomy" id="754477"/>
    <lineage>
        <taxon>Bacteria</taxon>
        <taxon>Pseudomonadati</taxon>
        <taxon>Pseudomonadota</taxon>
        <taxon>Gammaproteobacteria</taxon>
        <taxon>Thiotrichales</taxon>
        <taxon>Piscirickettsiaceae</taxon>
        <taxon>Methylophaga</taxon>
    </lineage>
</organism>
<comment type="similarity">
    <text evidence="1">Belongs to the outer membrane factor (OMF) (TC 1.B.17) family.</text>
</comment>
<dbReference type="PANTHER" id="PTHR30203">
    <property type="entry name" value="OUTER MEMBRANE CATION EFFLUX PROTEIN"/>
    <property type="match status" value="1"/>
</dbReference>
<dbReference type="InterPro" id="IPR003423">
    <property type="entry name" value="OMP_efflux"/>
</dbReference>
<dbReference type="EMBL" id="CP003380">
    <property type="protein sequence ID" value="AFJ03683.1"/>
    <property type="molecule type" value="Genomic_DNA"/>
</dbReference>
<reference evidence="2 3" key="1">
    <citation type="journal article" date="2012" name="J. Bacteriol.">
        <title>Complete genome sequences of Methylophaga sp. strain JAM1 and Methylophaga sp. strain JAM7.</title>
        <authorList>
            <person name="Villeneuve C."/>
            <person name="Martineau C."/>
            <person name="Mauffrey F."/>
            <person name="Villemur R."/>
        </authorList>
    </citation>
    <scope>NUCLEOTIDE SEQUENCE [LARGE SCALE GENOMIC DNA]</scope>
    <source>
        <strain evidence="2 3">JAM7</strain>
    </source>
</reference>
<keyword evidence="3" id="KW-1185">Reference proteome</keyword>
<dbReference type="eggNOG" id="COG1538">
    <property type="taxonomic scope" value="Bacteria"/>
</dbReference>
<dbReference type="Pfam" id="PF02321">
    <property type="entry name" value="OEP"/>
    <property type="match status" value="2"/>
</dbReference>
<dbReference type="KEGG" id="mec:Q7C_2562"/>
<dbReference type="AlphaFoldDB" id="I1YL90"/>
<dbReference type="Gene3D" id="1.20.1600.10">
    <property type="entry name" value="Outer membrane efflux proteins (OEP)"/>
    <property type="match status" value="1"/>
</dbReference>
<dbReference type="STRING" id="754477.Q7C_2562"/>
<dbReference type="GO" id="GO:0015562">
    <property type="term" value="F:efflux transmembrane transporter activity"/>
    <property type="evidence" value="ECO:0007669"/>
    <property type="project" value="InterPro"/>
</dbReference>
<dbReference type="PANTHER" id="PTHR30203:SF24">
    <property type="entry name" value="BLR4935 PROTEIN"/>
    <property type="match status" value="1"/>
</dbReference>